<comment type="caution">
    <text evidence="3">The sequence shown here is derived from an EMBL/GenBank/DDBJ whole genome shotgun (WGS) entry which is preliminary data.</text>
</comment>
<evidence type="ECO:0000256" key="1">
    <source>
        <dbReference type="SAM" id="MobiDB-lite"/>
    </source>
</evidence>
<name>A0A4V3I0C6_9MYCO</name>
<dbReference type="EMBL" id="PECL01000014">
    <property type="protein sequence ID" value="TEA00436.1"/>
    <property type="molecule type" value="Genomic_DNA"/>
</dbReference>
<sequence length="194" mass="21057">MSETAIDIEGPRHRRENTTNDPPLHSRLWFRNVIAGAVVIAVFTGVWVVSFRGPWLDYRASVKPLHLIAAGQSGDAYGQTWRLVGVTHLGKAPRGANGIVPKGAELAVVTIERSGPVPDNFFCVGRMTDGSHLWPEAQFLLYTGPLPDGVVNHCEKPGNLQFTFLVPDDVTMTAVDLVNPVGGTGEILVRLEIP</sequence>
<evidence type="ECO:0000313" key="4">
    <source>
        <dbReference type="Proteomes" id="UP000294604"/>
    </source>
</evidence>
<keyword evidence="2" id="KW-0812">Transmembrane</keyword>
<feature type="transmembrane region" description="Helical" evidence="2">
    <location>
        <begin position="28"/>
        <end position="49"/>
    </location>
</feature>
<dbReference type="STRING" id="404941.GCA_002013645_03382"/>
<proteinExistence type="predicted"/>
<accession>A0A4V3I0C6</accession>
<evidence type="ECO:0000313" key="3">
    <source>
        <dbReference type="EMBL" id="TEA00436.1"/>
    </source>
</evidence>
<protein>
    <recommendedName>
        <fullName evidence="5">DUF4352 domain-containing protein</fullName>
    </recommendedName>
</protein>
<keyword evidence="2" id="KW-0472">Membrane</keyword>
<dbReference type="RefSeq" id="WP_234881049.1">
    <property type="nucleotide sequence ID" value="NZ_PECL01000014.1"/>
</dbReference>
<feature type="region of interest" description="Disordered" evidence="1">
    <location>
        <begin position="1"/>
        <end position="21"/>
    </location>
</feature>
<keyword evidence="2" id="KW-1133">Transmembrane helix</keyword>
<organism evidence="3 4">
    <name type="scientific">Mycobacteroides salmoniphilum</name>
    <dbReference type="NCBI Taxonomy" id="404941"/>
    <lineage>
        <taxon>Bacteria</taxon>
        <taxon>Bacillati</taxon>
        <taxon>Actinomycetota</taxon>
        <taxon>Actinomycetes</taxon>
        <taxon>Mycobacteriales</taxon>
        <taxon>Mycobacteriaceae</taxon>
        <taxon>Mycobacteroides</taxon>
    </lineage>
</organism>
<dbReference type="Proteomes" id="UP000294604">
    <property type="component" value="Unassembled WGS sequence"/>
</dbReference>
<reference evidence="3 4" key="1">
    <citation type="journal article" date="2019" name="Sci. Rep.">
        <title>Extended insight into the Mycobacterium chelonae-abscessus complex through whole genome sequencing of Mycobacterium salmoniphilum outbreak and Mycobacterium salmoniphilum-like strains.</title>
        <authorList>
            <person name="Behra P.R.K."/>
            <person name="Das S."/>
            <person name="Pettersson B.M.F."/>
            <person name="Shirreff L."/>
            <person name="DuCote T."/>
            <person name="Jacobsson K.G."/>
            <person name="Ennis D.G."/>
            <person name="Kirsebom L.A."/>
        </authorList>
    </citation>
    <scope>NUCLEOTIDE SEQUENCE [LARGE SCALE GENOMIC DNA]</scope>
    <source>
        <strain evidence="3 4">CCUG 60884</strain>
    </source>
</reference>
<evidence type="ECO:0008006" key="5">
    <source>
        <dbReference type="Google" id="ProtNLM"/>
    </source>
</evidence>
<evidence type="ECO:0000256" key="2">
    <source>
        <dbReference type="SAM" id="Phobius"/>
    </source>
</evidence>
<dbReference type="AlphaFoldDB" id="A0A4V3I0C6"/>
<gene>
    <name evidence="3" type="ORF">CCUG60884_04327</name>
</gene>